<organism evidence="3 4">
    <name type="scientific">Candidatus Zymogenus saltonus</name>
    <dbReference type="NCBI Taxonomy" id="2844893"/>
    <lineage>
        <taxon>Bacteria</taxon>
        <taxon>Deltaproteobacteria</taxon>
        <taxon>Candidatus Zymogenia</taxon>
        <taxon>Candidatus Zymogeniales</taxon>
        <taxon>Candidatus Zymogenaceae</taxon>
        <taxon>Candidatus Zymogenus</taxon>
    </lineage>
</organism>
<dbReference type="FunFam" id="1.10.12.10:FF:000001">
    <property type="entry name" value="Probable enoyl-CoA hydratase, mitochondrial"/>
    <property type="match status" value="1"/>
</dbReference>
<comment type="similarity">
    <text evidence="1">Belongs to the enoyl-CoA hydratase/isomerase family.</text>
</comment>
<dbReference type="GO" id="GO:0016836">
    <property type="term" value="F:hydro-lyase activity"/>
    <property type="evidence" value="ECO:0007669"/>
    <property type="project" value="UniProtKB-ARBA"/>
</dbReference>
<dbReference type="CDD" id="cd06558">
    <property type="entry name" value="crotonase-like"/>
    <property type="match status" value="1"/>
</dbReference>
<keyword evidence="2" id="KW-0456">Lyase</keyword>
<name>A0A9D8KFN3_9DELT</name>
<dbReference type="PANTHER" id="PTHR11941">
    <property type="entry name" value="ENOYL-COA HYDRATASE-RELATED"/>
    <property type="match status" value="1"/>
</dbReference>
<dbReference type="AlphaFoldDB" id="A0A9D8KFN3"/>
<dbReference type="PANTHER" id="PTHR11941:SF54">
    <property type="entry name" value="ENOYL-COA HYDRATASE, MITOCHONDRIAL"/>
    <property type="match status" value="1"/>
</dbReference>
<dbReference type="Gene3D" id="1.10.12.10">
    <property type="entry name" value="Lyase 2-enoyl-coa Hydratase, Chain A, domain 2"/>
    <property type="match status" value="1"/>
</dbReference>
<dbReference type="Proteomes" id="UP000809273">
    <property type="component" value="Unassembled WGS sequence"/>
</dbReference>
<proteinExistence type="inferred from homology"/>
<evidence type="ECO:0000313" key="4">
    <source>
        <dbReference type="Proteomes" id="UP000809273"/>
    </source>
</evidence>
<reference evidence="3" key="1">
    <citation type="journal article" date="2021" name="Environ. Microbiol.">
        <title>Genomic characterization of three novel Desulfobacterota classes expand the metabolic and phylogenetic diversity of the phylum.</title>
        <authorList>
            <person name="Murphy C.L."/>
            <person name="Biggerstaff J."/>
            <person name="Eichhorn A."/>
            <person name="Ewing E."/>
            <person name="Shahan R."/>
            <person name="Soriano D."/>
            <person name="Stewart S."/>
            <person name="VanMol K."/>
            <person name="Walker R."/>
            <person name="Walters P."/>
            <person name="Elshahed M.S."/>
            <person name="Youssef N.H."/>
        </authorList>
    </citation>
    <scope>NUCLEOTIDE SEQUENCE</scope>
    <source>
        <strain evidence="3">Zod_Metabat.24</strain>
    </source>
</reference>
<dbReference type="GO" id="GO:0006635">
    <property type="term" value="P:fatty acid beta-oxidation"/>
    <property type="evidence" value="ECO:0007669"/>
    <property type="project" value="TreeGrafter"/>
</dbReference>
<dbReference type="SUPFAM" id="SSF52096">
    <property type="entry name" value="ClpP/crotonase"/>
    <property type="match status" value="1"/>
</dbReference>
<dbReference type="Pfam" id="PF00378">
    <property type="entry name" value="ECH_1"/>
    <property type="match status" value="1"/>
</dbReference>
<protein>
    <submittedName>
        <fullName evidence="3">Enoyl-CoA hydratase/isomerase family protein</fullName>
    </submittedName>
</protein>
<dbReference type="InterPro" id="IPR029045">
    <property type="entry name" value="ClpP/crotonase-like_dom_sf"/>
</dbReference>
<gene>
    <name evidence="3" type="ORF">JW984_11080</name>
</gene>
<comment type="caution">
    <text evidence="3">The sequence shown here is derived from an EMBL/GenBank/DDBJ whole genome shotgun (WGS) entry which is preliminary data.</text>
</comment>
<dbReference type="Gene3D" id="3.90.226.10">
    <property type="entry name" value="2-enoyl-CoA Hydratase, Chain A, domain 1"/>
    <property type="match status" value="1"/>
</dbReference>
<accession>A0A9D8KFN3</accession>
<dbReference type="InterPro" id="IPR001753">
    <property type="entry name" value="Enoyl-CoA_hydra/iso"/>
</dbReference>
<evidence type="ECO:0000256" key="1">
    <source>
        <dbReference type="ARBA" id="ARBA00005254"/>
    </source>
</evidence>
<dbReference type="EMBL" id="JAFGIX010000054">
    <property type="protein sequence ID" value="MBN1573727.1"/>
    <property type="molecule type" value="Genomic_DNA"/>
</dbReference>
<sequence length="230" mass="25247">MVEAWGEFKDDEDAFVAIITGAGDRAFCSGADLSGYLPKVSGTPTYLRRRAYDGPGFGGFTRGIDVFKPIIAAINGVCFAGRMEIAAAADIRICADSARFGCLERRWNVGLGDGGTQRMPRIMGMGNALYYIITGKEFDAEEAMRVGFVNEIVKGERLMKRGVELAEIICEFPQGAIRVDKEALIRGVGTPLTEGLRLESMLFNTLLATRDFHEGPKAFVEKRKPKFDDE</sequence>
<evidence type="ECO:0000313" key="3">
    <source>
        <dbReference type="EMBL" id="MBN1573727.1"/>
    </source>
</evidence>
<reference evidence="3" key="2">
    <citation type="submission" date="2021-01" db="EMBL/GenBank/DDBJ databases">
        <authorList>
            <person name="Hahn C.R."/>
            <person name="Youssef N.H."/>
            <person name="Elshahed M."/>
        </authorList>
    </citation>
    <scope>NUCLEOTIDE SEQUENCE</scope>
    <source>
        <strain evidence="3">Zod_Metabat.24</strain>
    </source>
</reference>
<evidence type="ECO:0000256" key="2">
    <source>
        <dbReference type="ARBA" id="ARBA00023239"/>
    </source>
</evidence>
<dbReference type="InterPro" id="IPR014748">
    <property type="entry name" value="Enoyl-CoA_hydra_C"/>
</dbReference>